<protein>
    <recommendedName>
        <fullName evidence="4">DUF3606 domain-containing protein</fullName>
    </recommendedName>
</protein>
<evidence type="ECO:0008006" key="4">
    <source>
        <dbReference type="Google" id="ProtNLM"/>
    </source>
</evidence>
<name>A0ABP8H2B3_9BURK</name>
<keyword evidence="3" id="KW-1185">Reference proteome</keyword>
<proteinExistence type="predicted"/>
<dbReference type="Proteomes" id="UP001500975">
    <property type="component" value="Unassembled WGS sequence"/>
</dbReference>
<dbReference type="EMBL" id="BAABGJ010000008">
    <property type="protein sequence ID" value="GAA4333398.1"/>
    <property type="molecule type" value="Genomic_DNA"/>
</dbReference>
<sequence length="68" mass="7283">MTTPQKQPRPPTQNEDEAACGQACANEEGSADEEEVTVRKSTWSKAASEYVSNLDAAIEDIASSLTHS</sequence>
<comment type="caution">
    <text evidence="2">The sequence shown here is derived from an EMBL/GenBank/DDBJ whole genome shotgun (WGS) entry which is preliminary data.</text>
</comment>
<evidence type="ECO:0000313" key="3">
    <source>
        <dbReference type="Proteomes" id="UP001500975"/>
    </source>
</evidence>
<evidence type="ECO:0000313" key="2">
    <source>
        <dbReference type="EMBL" id="GAA4333398.1"/>
    </source>
</evidence>
<gene>
    <name evidence="2" type="ORF">GCM10023165_08510</name>
</gene>
<feature type="region of interest" description="Disordered" evidence="1">
    <location>
        <begin position="1"/>
        <end position="40"/>
    </location>
</feature>
<evidence type="ECO:0000256" key="1">
    <source>
        <dbReference type="SAM" id="MobiDB-lite"/>
    </source>
</evidence>
<dbReference type="RefSeq" id="WP_345536107.1">
    <property type="nucleotide sequence ID" value="NZ_BAABGJ010000008.1"/>
</dbReference>
<organism evidence="2 3">
    <name type="scientific">Variovorax defluvii</name>
    <dbReference type="NCBI Taxonomy" id="913761"/>
    <lineage>
        <taxon>Bacteria</taxon>
        <taxon>Pseudomonadati</taxon>
        <taxon>Pseudomonadota</taxon>
        <taxon>Betaproteobacteria</taxon>
        <taxon>Burkholderiales</taxon>
        <taxon>Comamonadaceae</taxon>
        <taxon>Variovorax</taxon>
    </lineage>
</organism>
<reference evidence="3" key="1">
    <citation type="journal article" date="2019" name="Int. J. Syst. Evol. Microbiol.">
        <title>The Global Catalogue of Microorganisms (GCM) 10K type strain sequencing project: providing services to taxonomists for standard genome sequencing and annotation.</title>
        <authorList>
            <consortium name="The Broad Institute Genomics Platform"/>
            <consortium name="The Broad Institute Genome Sequencing Center for Infectious Disease"/>
            <person name="Wu L."/>
            <person name="Ma J."/>
        </authorList>
    </citation>
    <scope>NUCLEOTIDE SEQUENCE [LARGE SCALE GENOMIC DNA]</scope>
    <source>
        <strain evidence="3">JCM 17804</strain>
    </source>
</reference>
<accession>A0ABP8H2B3</accession>